<evidence type="ECO:0000256" key="8">
    <source>
        <dbReference type="ARBA" id="ARBA00047712"/>
    </source>
</evidence>
<evidence type="ECO:0000313" key="12">
    <source>
        <dbReference type="Proteomes" id="UP000008718"/>
    </source>
</evidence>
<dbReference type="HOGENOM" id="CLU_015134_3_2_10"/>
<dbReference type="eggNOG" id="COG0852">
    <property type="taxonomic scope" value="Bacteria"/>
</dbReference>
<gene>
    <name evidence="11" type="ordered locus">Palpr_0355</name>
</gene>
<keyword evidence="11" id="KW-0560">Oxidoreductase</keyword>
<comment type="catalytic activity">
    <reaction evidence="8">
        <text>a quinone + NADH + 5 H(+)(in) = a quinol + NAD(+) + 4 H(+)(out)</text>
        <dbReference type="Rhea" id="RHEA:57888"/>
        <dbReference type="ChEBI" id="CHEBI:15378"/>
        <dbReference type="ChEBI" id="CHEBI:24646"/>
        <dbReference type="ChEBI" id="CHEBI:57540"/>
        <dbReference type="ChEBI" id="CHEBI:57945"/>
        <dbReference type="ChEBI" id="CHEBI:132124"/>
    </reaction>
</comment>
<dbReference type="InterPro" id="IPR001135">
    <property type="entry name" value="NADH_Q_OxRdtase_suD"/>
</dbReference>
<evidence type="ECO:0000256" key="6">
    <source>
        <dbReference type="ARBA" id="ARBA00023268"/>
    </source>
</evidence>
<keyword evidence="12" id="KW-1185">Reference proteome</keyword>
<evidence type="ECO:0000256" key="7">
    <source>
        <dbReference type="ARBA" id="ARBA00038617"/>
    </source>
</evidence>
<evidence type="ECO:0000259" key="9">
    <source>
        <dbReference type="Pfam" id="PF00329"/>
    </source>
</evidence>
<accession>E4T1C2</accession>
<dbReference type="InterPro" id="IPR001268">
    <property type="entry name" value="NADH_UbQ_OxRdtase_30kDa_su"/>
</dbReference>
<dbReference type="KEGG" id="ppn:Palpr_0355"/>
<dbReference type="STRING" id="694427.Palpr_0355"/>
<sequence>MENIKKLILNTVPTAVIEEKQKLTVTVASDKLHLLAKTLRDNVELPFDMLVKLIGMDRGEELGVNYLLCSSTDLSKELVLKTGTTDRENPLLYSVTDLFETAHYNEREVYALLGIRFINNPDMRKFFLNADWNGYPLRKDYDANPELNALSLESKDIIDVAPRIMEIDGKLVEENVNIFEEDDYIINIGPQHPSTHGVMHFRTALDGEIVKKIDVHSGYIHRGIEKLSESLTYPQILHFTDRLDYLSANINRHGLCLCVEKAAEIEVPERAQYIRTIMDELNRIDSHLLAWACQTNDLGATTAFIYGMREREIILDIFEKTCGGRLIINQNVIGGVMFDIYNEFQKDVKAFIPYMRTKLVEYDRFFSHNVIALGRMIGIGNMSKEDAINYAVTGPAGRGSGWSCDIRKHIPYALYDKVEFKEIIRTEGDSYARYLNRLDEIEQSLHIIEQLIDNIPEGDVCAKTKAIIKLPEGEYFSRVEACRGEFGVFIESRGDKTPYRLKFRSPSMALVSAMPLICKNEKISDFIGIGGSMDYVIPDIDR</sequence>
<keyword evidence="6" id="KW-0511">Multifunctional enzyme</keyword>
<dbReference type="AlphaFoldDB" id="E4T1C2"/>
<evidence type="ECO:0000256" key="3">
    <source>
        <dbReference type="ARBA" id="ARBA00022475"/>
    </source>
</evidence>
<keyword evidence="3" id="KW-1003">Cell membrane</keyword>
<comment type="subunit">
    <text evidence="7">NDH-1 is composed of 13 different subunits. Subunits NuoB, CD, E, F, and G constitute the peripheral sector of the complex.</text>
</comment>
<keyword evidence="4" id="KW-0520">NAD</keyword>
<dbReference type="InterPro" id="IPR029014">
    <property type="entry name" value="NiFe-Hase_large"/>
</dbReference>
<name>E4T1C2_PALPW</name>
<dbReference type="Gene3D" id="1.10.645.10">
    <property type="entry name" value="Cytochrome-c3 Hydrogenase, chain B"/>
    <property type="match status" value="1"/>
</dbReference>
<proteinExistence type="inferred from homology"/>
<reference key="1">
    <citation type="submission" date="2010-11" db="EMBL/GenBank/DDBJ databases">
        <title>The complete genome of Paludibacter propionicigenes DSM 17365.</title>
        <authorList>
            <consortium name="US DOE Joint Genome Institute (JGI-PGF)"/>
            <person name="Lucas S."/>
            <person name="Copeland A."/>
            <person name="Lapidus A."/>
            <person name="Bruce D."/>
            <person name="Goodwin L."/>
            <person name="Pitluck S."/>
            <person name="Kyrpides N."/>
            <person name="Mavromatis K."/>
            <person name="Ivanova N."/>
            <person name="Munk A.C."/>
            <person name="Brettin T."/>
            <person name="Detter J.C."/>
            <person name="Han C."/>
            <person name="Tapia R."/>
            <person name="Land M."/>
            <person name="Hauser L."/>
            <person name="Markowitz V."/>
            <person name="Cheng J.-F."/>
            <person name="Hugenholtz P."/>
            <person name="Woyke T."/>
            <person name="Wu D."/>
            <person name="Gronow S."/>
            <person name="Wellnitz S."/>
            <person name="Brambilla E."/>
            <person name="Klenk H.-P."/>
            <person name="Eisen J.A."/>
        </authorList>
    </citation>
    <scope>NUCLEOTIDE SEQUENCE</scope>
    <source>
        <strain>WB4</strain>
    </source>
</reference>
<dbReference type="GO" id="GO:0048038">
    <property type="term" value="F:quinone binding"/>
    <property type="evidence" value="ECO:0007669"/>
    <property type="project" value="InterPro"/>
</dbReference>
<dbReference type="PANTHER" id="PTHR11993:SF10">
    <property type="entry name" value="NADH DEHYDROGENASE [UBIQUINONE] IRON-SULFUR PROTEIN 2, MITOCHONDRIAL"/>
    <property type="match status" value="1"/>
</dbReference>
<reference evidence="11 12" key="2">
    <citation type="journal article" date="2011" name="Stand. Genomic Sci.">
        <title>Complete genome sequence of Paludibacter propionicigenes type strain (WB4).</title>
        <authorList>
            <person name="Gronow S."/>
            <person name="Munk C."/>
            <person name="Lapidus A."/>
            <person name="Nolan M."/>
            <person name="Lucas S."/>
            <person name="Hammon N."/>
            <person name="Deshpande S."/>
            <person name="Cheng J.F."/>
            <person name="Tapia R."/>
            <person name="Han C."/>
            <person name="Goodwin L."/>
            <person name="Pitluck S."/>
            <person name="Liolios K."/>
            <person name="Ivanova N."/>
            <person name="Mavromatis K."/>
            <person name="Mikhailova N."/>
            <person name="Pati A."/>
            <person name="Chen A."/>
            <person name="Palaniappan K."/>
            <person name="Land M."/>
            <person name="Hauser L."/>
            <person name="Chang Y.J."/>
            <person name="Jeffries C.D."/>
            <person name="Brambilla E."/>
            <person name="Rohde M."/>
            <person name="Goker M."/>
            <person name="Detter J.C."/>
            <person name="Woyke T."/>
            <person name="Bristow J."/>
            <person name="Eisen J.A."/>
            <person name="Markowitz V."/>
            <person name="Hugenholtz P."/>
            <person name="Kyrpides N.C."/>
            <person name="Klenk H.P."/>
        </authorList>
    </citation>
    <scope>NUCLEOTIDE SEQUENCE [LARGE SCALE GENOMIC DNA]</scope>
    <source>
        <strain evidence="12">DSM 17365 / JCM 13257 / WB4</strain>
    </source>
</reference>
<dbReference type="Gene3D" id="3.30.460.80">
    <property type="entry name" value="NADH:ubiquinone oxidoreductase, 30kDa subunit"/>
    <property type="match status" value="1"/>
</dbReference>
<dbReference type="Pfam" id="PF00329">
    <property type="entry name" value="Complex1_30kDa"/>
    <property type="match status" value="1"/>
</dbReference>
<comment type="similarity">
    <text evidence="2">In the C-terminal section; belongs to the complex I 49 kDa subunit family.</text>
</comment>
<evidence type="ECO:0000256" key="5">
    <source>
        <dbReference type="ARBA" id="ARBA00023136"/>
    </source>
</evidence>
<dbReference type="NCBIfam" id="NF004739">
    <property type="entry name" value="PRK06075.1"/>
    <property type="match status" value="1"/>
</dbReference>
<dbReference type="InterPro" id="IPR037232">
    <property type="entry name" value="NADH_quin_OxRdtase_su_C/D-like"/>
</dbReference>
<evidence type="ECO:0000256" key="4">
    <source>
        <dbReference type="ARBA" id="ARBA00023027"/>
    </source>
</evidence>
<protein>
    <submittedName>
        <fullName evidence="11">NADH dehydrogenase subunit D NADH dehydrogenase subunit C</fullName>
        <ecNumber evidence="11">1.6.5.3</ecNumber>
    </submittedName>
</protein>
<feature type="domain" description="NADH:ubiquinone oxidoreductase 30kDa subunit" evidence="9">
    <location>
        <begin position="25"/>
        <end position="144"/>
    </location>
</feature>
<dbReference type="EMBL" id="CP002345">
    <property type="protein sequence ID" value="ADQ78516.1"/>
    <property type="molecule type" value="Genomic_DNA"/>
</dbReference>
<dbReference type="OrthoDB" id="9801496at2"/>
<evidence type="ECO:0000313" key="11">
    <source>
        <dbReference type="EMBL" id="ADQ78516.1"/>
    </source>
</evidence>
<dbReference type="Pfam" id="PF00346">
    <property type="entry name" value="Complex1_49kDa"/>
    <property type="match status" value="2"/>
</dbReference>
<dbReference type="GO" id="GO:0008137">
    <property type="term" value="F:NADH dehydrogenase (ubiquinone) activity"/>
    <property type="evidence" value="ECO:0007669"/>
    <property type="project" value="InterPro"/>
</dbReference>
<comment type="subcellular location">
    <subcellularLocation>
        <location evidence="1">Cell inner membrane</location>
        <topology evidence="1">Peripheral membrane protein</topology>
    </subcellularLocation>
</comment>
<dbReference type="GO" id="GO:0016651">
    <property type="term" value="F:oxidoreductase activity, acting on NAD(P)H"/>
    <property type="evidence" value="ECO:0007669"/>
    <property type="project" value="InterPro"/>
</dbReference>
<feature type="domain" description="NADH-quinone oxidoreductase subunit D" evidence="10">
    <location>
        <begin position="468"/>
        <end position="542"/>
    </location>
</feature>
<dbReference type="RefSeq" id="WP_013443885.1">
    <property type="nucleotide sequence ID" value="NC_014734.1"/>
</dbReference>
<dbReference type="EC" id="1.6.5.3" evidence="11"/>
<keyword evidence="5" id="KW-0472">Membrane</keyword>
<dbReference type="SUPFAM" id="SSF143243">
    <property type="entry name" value="Nqo5-like"/>
    <property type="match status" value="1"/>
</dbReference>
<dbReference type="PANTHER" id="PTHR11993">
    <property type="entry name" value="NADH-UBIQUINONE OXIDOREDUCTASE 49 KDA SUBUNIT"/>
    <property type="match status" value="1"/>
</dbReference>
<evidence type="ECO:0000259" key="10">
    <source>
        <dbReference type="Pfam" id="PF00346"/>
    </source>
</evidence>
<evidence type="ECO:0000256" key="1">
    <source>
        <dbReference type="ARBA" id="ARBA00004417"/>
    </source>
</evidence>
<dbReference type="GO" id="GO:0005886">
    <property type="term" value="C:plasma membrane"/>
    <property type="evidence" value="ECO:0007669"/>
    <property type="project" value="UniProtKB-SubCell"/>
</dbReference>
<feature type="domain" description="NADH-quinone oxidoreductase subunit D" evidence="10">
    <location>
        <begin position="297"/>
        <end position="467"/>
    </location>
</feature>
<evidence type="ECO:0000256" key="2">
    <source>
        <dbReference type="ARBA" id="ARBA00010019"/>
    </source>
</evidence>
<dbReference type="InterPro" id="IPR022885">
    <property type="entry name" value="NDH1_su_D/H"/>
</dbReference>
<dbReference type="Proteomes" id="UP000008718">
    <property type="component" value="Chromosome"/>
</dbReference>
<organism evidence="11 12">
    <name type="scientific">Paludibacter propionicigenes (strain DSM 17365 / JCM 13257 / WB4)</name>
    <dbReference type="NCBI Taxonomy" id="694427"/>
    <lineage>
        <taxon>Bacteria</taxon>
        <taxon>Pseudomonadati</taxon>
        <taxon>Bacteroidota</taxon>
        <taxon>Bacteroidia</taxon>
        <taxon>Bacteroidales</taxon>
        <taxon>Paludibacteraceae</taxon>
        <taxon>Paludibacter</taxon>
    </lineage>
</organism>
<dbReference type="SUPFAM" id="SSF56762">
    <property type="entry name" value="HydB/Nqo4-like"/>
    <property type="match status" value="1"/>
</dbReference>
<dbReference type="eggNOG" id="COG0649">
    <property type="taxonomic scope" value="Bacteria"/>
</dbReference>
<dbReference type="GO" id="GO:0051287">
    <property type="term" value="F:NAD binding"/>
    <property type="evidence" value="ECO:0007669"/>
    <property type="project" value="InterPro"/>
</dbReference>